<dbReference type="InParanoid" id="A0A2K2D1W3"/>
<dbReference type="EMBL" id="CM000882">
    <property type="protein sequence ID" value="PNT68269.1"/>
    <property type="molecule type" value="Genomic_DNA"/>
</dbReference>
<evidence type="ECO:0000313" key="1">
    <source>
        <dbReference type="EMBL" id="PNT68269.1"/>
    </source>
</evidence>
<dbReference type="AlphaFoldDB" id="A0A2K2D1W3"/>
<proteinExistence type="predicted"/>
<sequence>MHSCGCLITLVKYESRKQLVCTDCCIFLSFGFHGSLGRFEAWIFFSEQSRAFVDDETSGDHLLSHARTARQIHVGVDGLRPSNGKRRRLPRSP</sequence>
<name>A0A2K2D1W3_BRADI</name>
<reference evidence="2" key="3">
    <citation type="submission" date="2018-08" db="UniProtKB">
        <authorList>
            <consortium name="EnsemblPlants"/>
        </authorList>
    </citation>
    <scope>IDENTIFICATION</scope>
    <source>
        <strain evidence="2">cv. Bd21</strain>
    </source>
</reference>
<evidence type="ECO:0000313" key="2">
    <source>
        <dbReference type="EnsemblPlants" id="PNT68269"/>
    </source>
</evidence>
<reference evidence="1" key="2">
    <citation type="submission" date="2017-06" db="EMBL/GenBank/DDBJ databases">
        <title>WGS assembly of Brachypodium distachyon.</title>
        <authorList>
            <consortium name="The International Brachypodium Initiative"/>
            <person name="Lucas S."/>
            <person name="Harmon-Smith M."/>
            <person name="Lail K."/>
            <person name="Tice H."/>
            <person name="Grimwood J."/>
            <person name="Bruce D."/>
            <person name="Barry K."/>
            <person name="Shu S."/>
            <person name="Lindquist E."/>
            <person name="Wang M."/>
            <person name="Pitluck S."/>
            <person name="Vogel J.P."/>
            <person name="Garvin D.F."/>
            <person name="Mockler T.C."/>
            <person name="Schmutz J."/>
            <person name="Rokhsar D."/>
            <person name="Bevan M.W."/>
        </authorList>
    </citation>
    <scope>NUCLEOTIDE SEQUENCE</scope>
    <source>
        <strain evidence="1">Bd21</strain>
    </source>
</reference>
<dbReference type="Proteomes" id="UP000008810">
    <property type="component" value="Chromosome 3"/>
</dbReference>
<dbReference type="EnsemblPlants" id="PNT68269">
    <property type="protein sequence ID" value="PNT68269"/>
    <property type="gene ID" value="BRADI_3g38030v3"/>
</dbReference>
<accession>A0A2K2D1W3</accession>
<evidence type="ECO:0000313" key="3">
    <source>
        <dbReference type="Proteomes" id="UP000008810"/>
    </source>
</evidence>
<keyword evidence="3" id="KW-1185">Reference proteome</keyword>
<protein>
    <submittedName>
        <fullName evidence="1 2">Uncharacterized protein</fullName>
    </submittedName>
</protein>
<gene>
    <name evidence="1" type="ORF">BRADI_3g38030v3</name>
</gene>
<organism evidence="1">
    <name type="scientific">Brachypodium distachyon</name>
    <name type="common">Purple false brome</name>
    <name type="synonym">Trachynia distachya</name>
    <dbReference type="NCBI Taxonomy" id="15368"/>
    <lineage>
        <taxon>Eukaryota</taxon>
        <taxon>Viridiplantae</taxon>
        <taxon>Streptophyta</taxon>
        <taxon>Embryophyta</taxon>
        <taxon>Tracheophyta</taxon>
        <taxon>Spermatophyta</taxon>
        <taxon>Magnoliopsida</taxon>
        <taxon>Liliopsida</taxon>
        <taxon>Poales</taxon>
        <taxon>Poaceae</taxon>
        <taxon>BOP clade</taxon>
        <taxon>Pooideae</taxon>
        <taxon>Stipodae</taxon>
        <taxon>Brachypodieae</taxon>
        <taxon>Brachypodium</taxon>
    </lineage>
</organism>
<dbReference type="Gramene" id="PNT68269">
    <property type="protein sequence ID" value="PNT68269"/>
    <property type="gene ID" value="BRADI_3g38030v3"/>
</dbReference>
<reference evidence="1 2" key="1">
    <citation type="journal article" date="2010" name="Nature">
        <title>Genome sequencing and analysis of the model grass Brachypodium distachyon.</title>
        <authorList>
            <consortium name="International Brachypodium Initiative"/>
        </authorList>
    </citation>
    <scope>NUCLEOTIDE SEQUENCE [LARGE SCALE GENOMIC DNA]</scope>
    <source>
        <strain evidence="1 2">Bd21</strain>
    </source>
</reference>